<dbReference type="Proteomes" id="UP000015104">
    <property type="component" value="Unassembled WGS sequence"/>
</dbReference>
<reference evidence="1" key="2">
    <citation type="submission" date="2015-06" db="UniProtKB">
        <authorList>
            <consortium name="EnsemblMetazoa"/>
        </authorList>
    </citation>
    <scope>IDENTIFICATION</scope>
</reference>
<protein>
    <submittedName>
        <fullName evidence="1">Uncharacterized protein</fullName>
    </submittedName>
</protein>
<reference evidence="2" key="1">
    <citation type="submission" date="2011-08" db="EMBL/GenBank/DDBJ databases">
        <authorList>
            <person name="Rombauts S."/>
        </authorList>
    </citation>
    <scope>NUCLEOTIDE SEQUENCE</scope>
    <source>
        <strain evidence="2">London</strain>
    </source>
</reference>
<accession>T1K5G0</accession>
<proteinExistence type="predicted"/>
<dbReference type="AlphaFoldDB" id="T1K5G0"/>
<evidence type="ECO:0000313" key="2">
    <source>
        <dbReference type="Proteomes" id="UP000015104"/>
    </source>
</evidence>
<dbReference type="EnsemblMetazoa" id="tetur05g06130.1">
    <property type="protein sequence ID" value="tetur05g06130.1"/>
    <property type="gene ID" value="tetur05g06130"/>
</dbReference>
<keyword evidence="2" id="KW-1185">Reference proteome</keyword>
<organism evidence="1 2">
    <name type="scientific">Tetranychus urticae</name>
    <name type="common">Two-spotted spider mite</name>
    <dbReference type="NCBI Taxonomy" id="32264"/>
    <lineage>
        <taxon>Eukaryota</taxon>
        <taxon>Metazoa</taxon>
        <taxon>Ecdysozoa</taxon>
        <taxon>Arthropoda</taxon>
        <taxon>Chelicerata</taxon>
        <taxon>Arachnida</taxon>
        <taxon>Acari</taxon>
        <taxon>Acariformes</taxon>
        <taxon>Trombidiformes</taxon>
        <taxon>Prostigmata</taxon>
        <taxon>Eleutherengona</taxon>
        <taxon>Raphignathae</taxon>
        <taxon>Tetranychoidea</taxon>
        <taxon>Tetranychidae</taxon>
        <taxon>Tetranychus</taxon>
    </lineage>
</organism>
<dbReference type="HOGENOM" id="CLU_2213236_0_0_1"/>
<sequence>MMVRFYHTHPDRHQNGGNGRRTGIGLAFELEVIGGGGFDGGPTELLLLLLFDPPRPLVIEAGGGLDGGWVGLNEAEITVEVSSGSGSNEQDSHKDVPLFILKLISLR</sequence>
<dbReference type="EMBL" id="CAEY01001588">
    <property type="status" value="NOT_ANNOTATED_CDS"/>
    <property type="molecule type" value="Genomic_DNA"/>
</dbReference>
<name>T1K5G0_TETUR</name>
<evidence type="ECO:0000313" key="1">
    <source>
        <dbReference type="EnsemblMetazoa" id="tetur05g06130.1"/>
    </source>
</evidence>